<organism evidence="1">
    <name type="scientific">Tetraodon nigroviridis</name>
    <name type="common">Spotted green pufferfish</name>
    <name type="synonym">Chelonodon nigroviridis</name>
    <dbReference type="NCBI Taxonomy" id="99883"/>
    <lineage>
        <taxon>Eukaryota</taxon>
        <taxon>Metazoa</taxon>
        <taxon>Chordata</taxon>
        <taxon>Craniata</taxon>
        <taxon>Vertebrata</taxon>
        <taxon>Euteleostomi</taxon>
        <taxon>Actinopterygii</taxon>
        <taxon>Neopterygii</taxon>
        <taxon>Teleostei</taxon>
        <taxon>Neoteleostei</taxon>
        <taxon>Acanthomorphata</taxon>
        <taxon>Eupercaria</taxon>
        <taxon>Tetraodontiformes</taxon>
        <taxon>Tetradontoidea</taxon>
        <taxon>Tetraodontidae</taxon>
        <taxon>Tetraodon</taxon>
    </lineage>
</organism>
<sequence>MAESSAVRAHKVEETGRPHAPSVRECWNALMKRRPGRGGSNEIERWRGIRQGGCSGWGLSDQVFSINCGGWPGSLETARAQDCYWLRGCGGARHPLTSSHPGTPMNPLPNSIGTASPAVMDLTRTQHVFTCKMAP</sequence>
<accession>Q4SD01</accession>
<comment type="caution">
    <text evidence="1">The sequence shown here is derived from an EMBL/GenBank/DDBJ whole genome shotgun (WGS) entry which is preliminary data.</text>
</comment>
<proteinExistence type="predicted"/>
<evidence type="ECO:0000313" key="1">
    <source>
        <dbReference type="EMBL" id="CAG01481.1"/>
    </source>
</evidence>
<protein>
    <submittedName>
        <fullName evidence="1">(spotted green pufferfish) hypothetical protein</fullName>
    </submittedName>
</protein>
<name>Q4SD01_TETNG</name>
<gene>
    <name evidence="1" type="ORF">GSTENG00020259001</name>
</gene>
<reference evidence="1" key="2">
    <citation type="submission" date="2004-02" db="EMBL/GenBank/DDBJ databases">
        <authorList>
            <consortium name="Genoscope"/>
            <consortium name="Whitehead Institute Centre for Genome Research"/>
        </authorList>
    </citation>
    <scope>NUCLEOTIDE SEQUENCE</scope>
</reference>
<dbReference type="KEGG" id="tng:GSTEN00020259G001"/>
<dbReference type="AlphaFoldDB" id="Q4SD01"/>
<reference evidence="1" key="1">
    <citation type="journal article" date="2004" name="Nature">
        <title>Genome duplication in the teleost fish Tetraodon nigroviridis reveals the early vertebrate proto-karyotype.</title>
        <authorList>
            <person name="Jaillon O."/>
            <person name="Aury J.-M."/>
            <person name="Brunet F."/>
            <person name="Petit J.-L."/>
            <person name="Stange-Thomann N."/>
            <person name="Mauceli E."/>
            <person name="Bouneau L."/>
            <person name="Fischer C."/>
            <person name="Ozouf-Costaz C."/>
            <person name="Bernot A."/>
            <person name="Nicaud S."/>
            <person name="Jaffe D."/>
            <person name="Fisher S."/>
            <person name="Lutfalla G."/>
            <person name="Dossat C."/>
            <person name="Segurens B."/>
            <person name="Dasilva C."/>
            <person name="Salanoubat M."/>
            <person name="Levy M."/>
            <person name="Boudet N."/>
            <person name="Castellano S."/>
            <person name="Anthouard V."/>
            <person name="Jubin C."/>
            <person name="Castelli V."/>
            <person name="Katinka M."/>
            <person name="Vacherie B."/>
            <person name="Biemont C."/>
            <person name="Skalli Z."/>
            <person name="Cattolico L."/>
            <person name="Poulain J."/>
            <person name="De Berardinis V."/>
            <person name="Cruaud C."/>
            <person name="Duprat S."/>
            <person name="Brottier P."/>
            <person name="Coutanceau J.-P."/>
            <person name="Gouzy J."/>
            <person name="Parra G."/>
            <person name="Lardier G."/>
            <person name="Chapple C."/>
            <person name="McKernan K.J."/>
            <person name="McEwan P."/>
            <person name="Bosak S."/>
            <person name="Kellis M."/>
            <person name="Volff J.-N."/>
            <person name="Guigo R."/>
            <person name="Zody M.C."/>
            <person name="Mesirov J."/>
            <person name="Lindblad-Toh K."/>
            <person name="Birren B."/>
            <person name="Nusbaum C."/>
            <person name="Kahn D."/>
            <person name="Robinson-Rechavi M."/>
            <person name="Laudet V."/>
            <person name="Schachter V."/>
            <person name="Quetier F."/>
            <person name="Saurin W."/>
            <person name="Scarpelli C."/>
            <person name="Wincker P."/>
            <person name="Lander E.S."/>
            <person name="Weissenbach J."/>
            <person name="Roest Crollius H."/>
        </authorList>
    </citation>
    <scope>NUCLEOTIDE SEQUENCE [LARGE SCALE GENOMIC DNA]</scope>
</reference>
<dbReference type="EMBL" id="CAAE01014646">
    <property type="protein sequence ID" value="CAG01481.1"/>
    <property type="molecule type" value="Genomic_DNA"/>
</dbReference>